<dbReference type="Gramene" id="TraesLDM5B03G02907590.1">
    <property type="protein sequence ID" value="TraesLDM5B03G02907590.1.CDS1"/>
    <property type="gene ID" value="TraesLDM5B03G02907590"/>
</dbReference>
<name>A0A3B6LN53_WHEAT</name>
<dbReference type="Gramene" id="TraesNOR5B03G02932100.1">
    <property type="protein sequence ID" value="TraesNOR5B03G02932100.1.CDS1"/>
    <property type="gene ID" value="TraesNOR5B03G02932100"/>
</dbReference>
<reference evidence="1" key="1">
    <citation type="submission" date="2018-08" db="EMBL/GenBank/DDBJ databases">
        <authorList>
            <person name="Rossello M."/>
        </authorList>
    </citation>
    <scope>NUCLEOTIDE SEQUENCE [LARGE SCALE GENOMIC DNA]</scope>
    <source>
        <strain evidence="1">cv. Chinese Spring</strain>
    </source>
</reference>
<evidence type="ECO:0000313" key="1">
    <source>
        <dbReference type="EnsemblPlants" id="TraesCS5B02G239400.1.cds1"/>
    </source>
</evidence>
<keyword evidence="2" id="KW-1185">Reference proteome</keyword>
<dbReference type="Gramene" id="TraesSYM7B03G04115500.1">
    <property type="protein sequence ID" value="TraesSYM7B03G04115500.1.CDS1"/>
    <property type="gene ID" value="TraesSYM7B03G04115500"/>
</dbReference>
<dbReference type="Gramene" id="TraesMAC5B03G02904560.1">
    <property type="protein sequence ID" value="TraesMAC5B03G02904560.1.CDS1"/>
    <property type="gene ID" value="TraesMAC5B03G02904560"/>
</dbReference>
<dbReference type="Gramene" id="TraesARI7B03G04225720.1">
    <property type="protein sequence ID" value="TraesARI7B03G04225720.1.CDS1"/>
    <property type="gene ID" value="TraesARI7B03G04225720"/>
</dbReference>
<dbReference type="OrthoDB" id="713928at2759"/>
<dbReference type="Gramene" id="TraesJUL5B03G02926410.1">
    <property type="protein sequence ID" value="TraesJUL5B03G02926410.1.CDS1"/>
    <property type="gene ID" value="TraesJUL5B03G02926410"/>
</dbReference>
<dbReference type="EnsemblPlants" id="TraesCS5B02G239400.1">
    <property type="protein sequence ID" value="TraesCS5B02G239400.1.cds1"/>
    <property type="gene ID" value="TraesCS5B02G239400"/>
</dbReference>
<reference evidence="1" key="2">
    <citation type="submission" date="2018-10" db="UniProtKB">
        <authorList>
            <consortium name="EnsemblPlants"/>
        </authorList>
    </citation>
    <scope>IDENTIFICATION</scope>
</reference>
<dbReference type="Gramene" id="TraesLAC5B03G02858790.1">
    <property type="protein sequence ID" value="TraesLAC5B03G02858790.1.CDS1"/>
    <property type="gene ID" value="TraesLAC5B03G02858790"/>
</dbReference>
<dbReference type="Gramene" id="TraesWEE_scaffold_003394_01G000200.1">
    <property type="protein sequence ID" value="TraesWEE_scaffold_003394_01G000200.1"/>
    <property type="gene ID" value="TraesWEE_scaffold_003394_01G000200"/>
</dbReference>
<evidence type="ECO:0000313" key="2">
    <source>
        <dbReference type="Proteomes" id="UP000019116"/>
    </source>
</evidence>
<sequence>MVEISEEKLVRFAGRDACLLARLREIGSLYTSKREMYAEAEAIFEGLTATEEESLFRRGRRKHPLQVLMWAMDQADSPVRAVARKWVAFTAFKTARLAPAMRATALRSREGVLALPAPGSVMAPIVIQEDPVEQPPQEVVQTSRRSARLAPASSTPTPRHSACLAGINAGIDA</sequence>
<dbReference type="AlphaFoldDB" id="A0A3B6LN53"/>
<proteinExistence type="predicted"/>
<dbReference type="Gramene" id="TraesCS5B03G0625000.1">
    <property type="protein sequence ID" value="TraesCS5B03G0625000.1.CDS1"/>
    <property type="gene ID" value="TraesCS5B03G0625000"/>
</dbReference>
<organism evidence="1">
    <name type="scientific">Triticum aestivum</name>
    <name type="common">Wheat</name>
    <dbReference type="NCBI Taxonomy" id="4565"/>
    <lineage>
        <taxon>Eukaryota</taxon>
        <taxon>Viridiplantae</taxon>
        <taxon>Streptophyta</taxon>
        <taxon>Embryophyta</taxon>
        <taxon>Tracheophyta</taxon>
        <taxon>Spermatophyta</taxon>
        <taxon>Magnoliopsida</taxon>
        <taxon>Liliopsida</taxon>
        <taxon>Poales</taxon>
        <taxon>Poaceae</taxon>
        <taxon>BOP clade</taxon>
        <taxon>Pooideae</taxon>
        <taxon>Triticodae</taxon>
        <taxon>Triticeae</taxon>
        <taxon>Triticinae</taxon>
        <taxon>Triticum</taxon>
    </lineage>
</organism>
<dbReference type="Gramene" id="TraesSTA5B03G02896660.1">
    <property type="protein sequence ID" value="TraesSTA5B03G02896660.1.CDS1"/>
    <property type="gene ID" value="TraesSTA5B03G02896660"/>
</dbReference>
<dbReference type="Gramene" id="TraesCS5B02G239400.1">
    <property type="protein sequence ID" value="TraesCS5B02G239400.1.cds1"/>
    <property type="gene ID" value="TraesCS5B02G239400"/>
</dbReference>
<accession>A0A3B6LN53</accession>
<protein>
    <submittedName>
        <fullName evidence="1">Uncharacterized protein</fullName>
    </submittedName>
</protein>
<dbReference type="Proteomes" id="UP000019116">
    <property type="component" value="Chromosome 5B"/>
</dbReference>
<dbReference type="Gramene" id="TraesCLE_scaffold_002925_01G000400.1">
    <property type="protein sequence ID" value="TraesCLE_scaffold_002925_01G000400.1"/>
    <property type="gene ID" value="TraesCLE_scaffold_002925_01G000400"/>
</dbReference>